<reference evidence="2 3" key="1">
    <citation type="journal article" date="2013" name="Pathog. Dis.">
        <title>Genome sequences of 65 Helicobacter pylori strains isolated from asymptomatic individuals and patients with gastric cancer, peptic ulcer disease, or gastritis.</title>
        <authorList>
            <person name="Blanchard T.G."/>
            <person name="Czinn S.J."/>
            <person name="Correa P."/>
            <person name="Nakazawa T."/>
            <person name="Keelan M."/>
            <person name="Morningstar L."/>
            <person name="Santana-Cruz I."/>
            <person name="Maroo A."/>
            <person name="McCracken C."/>
            <person name="Shefchek K."/>
            <person name="Daugherty S."/>
            <person name="Song Y."/>
            <person name="Fraser C.M."/>
            <person name="Fricke W.F."/>
        </authorList>
    </citation>
    <scope>NUCLEOTIDE SEQUENCE [LARGE SCALE GENOMIC DNA]</scope>
    <source>
        <strain evidence="2 3">Hp P-4</strain>
    </source>
</reference>
<organism evidence="2 3">
    <name type="scientific">Helicobacter pylori Hp P-4</name>
    <dbReference type="NCBI Taxonomy" id="992075"/>
    <lineage>
        <taxon>Bacteria</taxon>
        <taxon>Pseudomonadati</taxon>
        <taxon>Campylobacterota</taxon>
        <taxon>Epsilonproteobacteria</taxon>
        <taxon>Campylobacterales</taxon>
        <taxon>Helicobacteraceae</taxon>
        <taxon>Helicobacter</taxon>
    </lineage>
</organism>
<evidence type="ECO:0000256" key="1">
    <source>
        <dbReference type="SAM" id="Phobius"/>
    </source>
</evidence>
<keyword evidence="1" id="KW-0812">Transmembrane</keyword>
<evidence type="ECO:0000313" key="2">
    <source>
        <dbReference type="EMBL" id="EJC03937.1"/>
    </source>
</evidence>
<feature type="transmembrane region" description="Helical" evidence="1">
    <location>
        <begin position="37"/>
        <end position="62"/>
    </location>
</feature>
<proteinExistence type="predicted"/>
<dbReference type="AlphaFoldDB" id="I9WDB8"/>
<accession>I9WDB8</accession>
<name>I9WDB8_HELPX</name>
<dbReference type="EMBL" id="AKPL01000001">
    <property type="protein sequence ID" value="EJC03937.1"/>
    <property type="molecule type" value="Genomic_DNA"/>
</dbReference>
<keyword evidence="1" id="KW-0472">Membrane</keyword>
<dbReference type="Proteomes" id="UP000004561">
    <property type="component" value="Unassembled WGS sequence"/>
</dbReference>
<dbReference type="PATRIC" id="fig|992075.3.peg.400"/>
<keyword evidence="1" id="KW-1133">Transmembrane helix</keyword>
<gene>
    <name evidence="2" type="ORF">HPHPP4_0409</name>
</gene>
<comment type="caution">
    <text evidence="2">The sequence shown here is derived from an EMBL/GenBank/DDBJ whole genome shotgun (WGS) entry which is preliminary data.</text>
</comment>
<evidence type="ECO:0000313" key="3">
    <source>
        <dbReference type="Proteomes" id="UP000004561"/>
    </source>
</evidence>
<sequence length="70" mass="7740">MGIKGVLKRKISPYPLKSFAIKPSNQSPIFKKQTKKILISILGSQLVVGWVSAFLVETLLVIGRVGFKKI</sequence>
<protein>
    <submittedName>
        <fullName evidence="2">Uncharacterized protein</fullName>
    </submittedName>
</protein>